<dbReference type="Proteomes" id="UP000295252">
    <property type="component" value="Chromosome II"/>
</dbReference>
<sequence length="153" mass="17305">METTKRYLNYHQSPSFGSSMRDVTYSCGSCGYELNLSSSSRNTSKIGSKYDKSIKKGIISFFYIDESRFTQVEVLKCVPNFIFKHSWGLLHRKTKLLCRNCGNHIGDAYEDNAALVTNESDFSSNSESSSQRKYDIRIRCLQPSSAQAVTPVL</sequence>
<proteinExistence type="predicted"/>
<organism evidence="1 2">
    <name type="scientific">Coffea canephora</name>
    <name type="common">Robusta coffee</name>
    <dbReference type="NCBI Taxonomy" id="49390"/>
    <lineage>
        <taxon>Eukaryota</taxon>
        <taxon>Viridiplantae</taxon>
        <taxon>Streptophyta</taxon>
        <taxon>Embryophyta</taxon>
        <taxon>Tracheophyta</taxon>
        <taxon>Spermatophyta</taxon>
        <taxon>Magnoliopsida</taxon>
        <taxon>eudicotyledons</taxon>
        <taxon>Gunneridae</taxon>
        <taxon>Pentapetalae</taxon>
        <taxon>asterids</taxon>
        <taxon>lamiids</taxon>
        <taxon>Gentianales</taxon>
        <taxon>Rubiaceae</taxon>
        <taxon>Ixoroideae</taxon>
        <taxon>Gardenieae complex</taxon>
        <taxon>Bertiereae - Coffeeae clade</taxon>
        <taxon>Coffeeae</taxon>
        <taxon>Coffea</taxon>
    </lineage>
</organism>
<gene>
    <name evidence="1" type="ORF">GSCOC_T00031866001</name>
</gene>
<reference evidence="2" key="1">
    <citation type="journal article" date="2014" name="Science">
        <title>The coffee genome provides insight into the convergent evolution of caffeine biosynthesis.</title>
        <authorList>
            <person name="Denoeud F."/>
            <person name="Carretero-Paulet L."/>
            <person name="Dereeper A."/>
            <person name="Droc G."/>
            <person name="Guyot R."/>
            <person name="Pietrella M."/>
            <person name="Zheng C."/>
            <person name="Alberti A."/>
            <person name="Anthony F."/>
            <person name="Aprea G."/>
            <person name="Aury J.M."/>
            <person name="Bento P."/>
            <person name="Bernard M."/>
            <person name="Bocs S."/>
            <person name="Campa C."/>
            <person name="Cenci A."/>
            <person name="Combes M.C."/>
            <person name="Crouzillat D."/>
            <person name="Da Silva C."/>
            <person name="Daddiego L."/>
            <person name="De Bellis F."/>
            <person name="Dussert S."/>
            <person name="Garsmeur O."/>
            <person name="Gayraud T."/>
            <person name="Guignon V."/>
            <person name="Jahn K."/>
            <person name="Jamilloux V."/>
            <person name="Joet T."/>
            <person name="Labadie K."/>
            <person name="Lan T."/>
            <person name="Leclercq J."/>
            <person name="Lepelley M."/>
            <person name="Leroy T."/>
            <person name="Li L.T."/>
            <person name="Librado P."/>
            <person name="Lopez L."/>
            <person name="Munoz A."/>
            <person name="Noel B."/>
            <person name="Pallavicini A."/>
            <person name="Perrotta G."/>
            <person name="Poncet V."/>
            <person name="Pot D."/>
            <person name="Priyono X."/>
            <person name="Rigoreau M."/>
            <person name="Rouard M."/>
            <person name="Rozas J."/>
            <person name="Tranchant-Dubreuil C."/>
            <person name="VanBuren R."/>
            <person name="Zhang Q."/>
            <person name="Andrade A.C."/>
            <person name="Argout X."/>
            <person name="Bertrand B."/>
            <person name="de Kochko A."/>
            <person name="Graziosi G."/>
            <person name="Henry R.J."/>
            <person name="Jayarama X."/>
            <person name="Ming R."/>
            <person name="Nagai C."/>
            <person name="Rounsley S."/>
            <person name="Sankoff D."/>
            <person name="Giuliano G."/>
            <person name="Albert V.A."/>
            <person name="Wincker P."/>
            <person name="Lashermes P."/>
        </authorList>
    </citation>
    <scope>NUCLEOTIDE SEQUENCE [LARGE SCALE GENOMIC DNA]</scope>
    <source>
        <strain evidence="2">cv. DH200-94</strain>
    </source>
</reference>
<dbReference type="InterPro" id="IPR045282">
    <property type="entry name" value="At4g08330-like"/>
</dbReference>
<dbReference type="STRING" id="49390.A0A068URL6"/>
<accession>A0A068URL6</accession>
<name>A0A068URL6_COFCA</name>
<dbReference type="PANTHER" id="PTHR33674">
    <property type="entry name" value="METHIONINE-S-OXIDE REDUCTASE"/>
    <property type="match status" value="1"/>
</dbReference>
<dbReference type="Gramene" id="CDP10909">
    <property type="protein sequence ID" value="CDP10909"/>
    <property type="gene ID" value="GSCOC_T00031866001"/>
</dbReference>
<evidence type="ECO:0008006" key="3">
    <source>
        <dbReference type="Google" id="ProtNLM"/>
    </source>
</evidence>
<dbReference type="FunCoup" id="A0A068URL6">
    <property type="interactions" value="769"/>
</dbReference>
<dbReference type="Pfam" id="PF24046">
    <property type="entry name" value="At4g08330"/>
    <property type="match status" value="1"/>
</dbReference>
<protein>
    <recommendedName>
        <fullName evidence="3">Yippee domain-containing protein</fullName>
    </recommendedName>
</protein>
<evidence type="ECO:0000313" key="2">
    <source>
        <dbReference type="Proteomes" id="UP000295252"/>
    </source>
</evidence>
<dbReference type="OrthoDB" id="1907500at2759"/>
<dbReference type="PANTHER" id="PTHR33674:SF8">
    <property type="entry name" value="OS01G0833400 PROTEIN"/>
    <property type="match status" value="1"/>
</dbReference>
<dbReference type="InParanoid" id="A0A068URL6"/>
<evidence type="ECO:0000313" key="1">
    <source>
        <dbReference type="EMBL" id="CDP10909.1"/>
    </source>
</evidence>
<dbReference type="PhylomeDB" id="A0A068URL6"/>
<dbReference type="AlphaFoldDB" id="A0A068URL6"/>
<dbReference type="OMA" id="CIPYFSK"/>
<keyword evidence="2" id="KW-1185">Reference proteome</keyword>
<dbReference type="EMBL" id="HG739133">
    <property type="protein sequence ID" value="CDP10909.1"/>
    <property type="molecule type" value="Genomic_DNA"/>
</dbReference>